<evidence type="ECO:0000256" key="2">
    <source>
        <dbReference type="ARBA" id="ARBA00022475"/>
    </source>
</evidence>
<evidence type="ECO:0000256" key="4">
    <source>
        <dbReference type="ARBA" id="ARBA00022989"/>
    </source>
</evidence>
<feature type="transmembrane region" description="Helical" evidence="6">
    <location>
        <begin position="145"/>
        <end position="165"/>
    </location>
</feature>
<dbReference type="PANTHER" id="PTHR30086">
    <property type="entry name" value="ARGININE EXPORTER PROTEIN ARGO"/>
    <property type="match status" value="1"/>
</dbReference>
<feature type="transmembrane region" description="Helical" evidence="6">
    <location>
        <begin position="6"/>
        <end position="27"/>
    </location>
</feature>
<evidence type="ECO:0000256" key="3">
    <source>
        <dbReference type="ARBA" id="ARBA00022692"/>
    </source>
</evidence>
<evidence type="ECO:0000313" key="7">
    <source>
        <dbReference type="EMBL" id="QGG80468.1"/>
    </source>
</evidence>
<evidence type="ECO:0000313" key="8">
    <source>
        <dbReference type="Proteomes" id="UP000388235"/>
    </source>
</evidence>
<keyword evidence="5 6" id="KW-0472">Membrane</keyword>
<dbReference type="InterPro" id="IPR001123">
    <property type="entry name" value="LeuE-type"/>
</dbReference>
<evidence type="ECO:0000256" key="1">
    <source>
        <dbReference type="ARBA" id="ARBA00004651"/>
    </source>
</evidence>
<dbReference type="Pfam" id="PF01810">
    <property type="entry name" value="LysE"/>
    <property type="match status" value="1"/>
</dbReference>
<feature type="transmembrane region" description="Helical" evidence="6">
    <location>
        <begin position="185"/>
        <end position="204"/>
    </location>
</feature>
<keyword evidence="2" id="KW-1003">Cell membrane</keyword>
<keyword evidence="8" id="KW-1185">Reference proteome</keyword>
<protein>
    <submittedName>
        <fullName evidence="7">LysE family translocator</fullName>
    </submittedName>
</protein>
<dbReference type="OrthoDB" id="9804822at2"/>
<dbReference type="PANTHER" id="PTHR30086:SF20">
    <property type="entry name" value="ARGININE EXPORTER PROTEIN ARGO-RELATED"/>
    <property type="match status" value="1"/>
</dbReference>
<reference evidence="7 8" key="1">
    <citation type="submission" date="2019-11" db="EMBL/GenBank/DDBJ databases">
        <authorList>
            <person name="Khan S.A."/>
            <person name="Jeon C.O."/>
            <person name="Chun B.H."/>
        </authorList>
    </citation>
    <scope>NUCLEOTIDE SEQUENCE [LARGE SCALE GENOMIC DNA]</scope>
    <source>
        <strain evidence="7 8">IMCC 1097</strain>
    </source>
</reference>
<dbReference type="KEGG" id="llp:GH975_07725"/>
<gene>
    <name evidence="7" type="ORF">GH975_07725</name>
</gene>
<dbReference type="RefSeq" id="WP_153713972.1">
    <property type="nucleotide sequence ID" value="NZ_CP045871.1"/>
</dbReference>
<feature type="transmembrane region" description="Helical" evidence="6">
    <location>
        <begin position="39"/>
        <end position="67"/>
    </location>
</feature>
<comment type="subcellular location">
    <subcellularLocation>
        <location evidence="1">Cell membrane</location>
        <topology evidence="1">Multi-pass membrane protein</topology>
    </subcellularLocation>
</comment>
<proteinExistence type="predicted"/>
<dbReference type="Proteomes" id="UP000388235">
    <property type="component" value="Chromosome"/>
</dbReference>
<dbReference type="GO" id="GO:0015171">
    <property type="term" value="F:amino acid transmembrane transporter activity"/>
    <property type="evidence" value="ECO:0007669"/>
    <property type="project" value="TreeGrafter"/>
</dbReference>
<sequence length="206" mass="21965">MTLELTTFLITITALTVVPGADTLVVIRNTLRGGLIDGNVTSFGICCGLFVHAAVSAVGLSVIVMASPLLYEALQWAGAGYLIWLGISNLRQAARGYQSHQLTASQPASLGRAWRQGFLSNVLNPKTIAFYMALLPQFVDPEHALSQSLVLAGIHFVIAMAWQGLVAGGVNRARVWLTHPRVRRILDASVGSMLVALGGVLGFSRV</sequence>
<organism evidence="7 8">
    <name type="scientific">Litorivicinus lipolyticus</name>
    <dbReference type="NCBI Taxonomy" id="418701"/>
    <lineage>
        <taxon>Bacteria</taxon>
        <taxon>Pseudomonadati</taxon>
        <taxon>Pseudomonadota</taxon>
        <taxon>Gammaproteobacteria</taxon>
        <taxon>Oceanospirillales</taxon>
        <taxon>Litorivicinaceae</taxon>
        <taxon>Litorivicinus</taxon>
    </lineage>
</organism>
<dbReference type="GO" id="GO:0005886">
    <property type="term" value="C:plasma membrane"/>
    <property type="evidence" value="ECO:0007669"/>
    <property type="project" value="UniProtKB-SubCell"/>
</dbReference>
<accession>A0A5Q2Q8J3</accession>
<dbReference type="PIRSF" id="PIRSF006324">
    <property type="entry name" value="LeuE"/>
    <property type="match status" value="1"/>
</dbReference>
<dbReference type="EMBL" id="CP045871">
    <property type="protein sequence ID" value="QGG80468.1"/>
    <property type="molecule type" value="Genomic_DNA"/>
</dbReference>
<dbReference type="AlphaFoldDB" id="A0A5Q2Q8J3"/>
<evidence type="ECO:0000256" key="5">
    <source>
        <dbReference type="ARBA" id="ARBA00023136"/>
    </source>
</evidence>
<keyword evidence="3 6" id="KW-0812">Transmembrane</keyword>
<keyword evidence="4 6" id="KW-1133">Transmembrane helix</keyword>
<name>A0A5Q2Q8J3_9GAMM</name>
<evidence type="ECO:0000256" key="6">
    <source>
        <dbReference type="SAM" id="Phobius"/>
    </source>
</evidence>